<proteinExistence type="predicted"/>
<dbReference type="PANTHER" id="PTHR43283">
    <property type="entry name" value="BETA-LACTAMASE-RELATED"/>
    <property type="match status" value="1"/>
</dbReference>
<dbReference type="RefSeq" id="WP_076959437.1">
    <property type="nucleotide sequence ID" value="NZ_MLCO01000247.1"/>
</dbReference>
<dbReference type="InterPro" id="IPR012338">
    <property type="entry name" value="Beta-lactam/transpept-like"/>
</dbReference>
<feature type="domain" description="Beta-lactamase-related" evidence="1">
    <location>
        <begin position="24"/>
        <end position="396"/>
    </location>
</feature>
<evidence type="ECO:0000313" key="2">
    <source>
        <dbReference type="EMBL" id="ONG48368.1"/>
    </source>
</evidence>
<dbReference type="GO" id="GO:0016787">
    <property type="term" value="F:hydrolase activity"/>
    <property type="evidence" value="ECO:0007669"/>
    <property type="project" value="UniProtKB-KW"/>
</dbReference>
<comment type="caution">
    <text evidence="2">The sequence shown here is derived from an EMBL/GenBank/DDBJ whole genome shotgun (WGS) entry which is preliminary data.</text>
</comment>
<dbReference type="EMBL" id="MLCO01000247">
    <property type="protein sequence ID" value="ONG48368.1"/>
    <property type="molecule type" value="Genomic_DNA"/>
</dbReference>
<dbReference type="Pfam" id="PF00144">
    <property type="entry name" value="Beta-lactamase"/>
    <property type="match status" value="1"/>
</dbReference>
<name>A0A1V2GZ21_9PROT</name>
<dbReference type="PANTHER" id="PTHR43283:SF3">
    <property type="entry name" value="BETA-LACTAMASE FAMILY PROTEIN (AFU_ORTHOLOGUE AFUA_5G07500)"/>
    <property type="match status" value="1"/>
</dbReference>
<dbReference type="Gene3D" id="3.40.710.10">
    <property type="entry name" value="DD-peptidase/beta-lactamase superfamily"/>
    <property type="match status" value="1"/>
</dbReference>
<dbReference type="Proteomes" id="UP000188879">
    <property type="component" value="Unassembled WGS sequence"/>
</dbReference>
<dbReference type="AlphaFoldDB" id="A0A1V2GZ21"/>
<dbReference type="SUPFAM" id="SSF56601">
    <property type="entry name" value="beta-lactamase/transpeptidase-like"/>
    <property type="match status" value="1"/>
</dbReference>
<dbReference type="InterPro" id="IPR001466">
    <property type="entry name" value="Beta-lactam-related"/>
</dbReference>
<keyword evidence="3" id="KW-1185">Reference proteome</keyword>
<evidence type="ECO:0000259" key="1">
    <source>
        <dbReference type="Pfam" id="PF00144"/>
    </source>
</evidence>
<gene>
    <name evidence="2" type="ORF">BKE38_21980</name>
</gene>
<reference evidence="2 3" key="1">
    <citation type="submission" date="2016-10" db="EMBL/GenBank/DDBJ databases">
        <title>Draft Genome sequence of Roseomonas sp. strain M3.</title>
        <authorList>
            <person name="Subhash Y."/>
            <person name="Lee S."/>
        </authorList>
    </citation>
    <scope>NUCLEOTIDE SEQUENCE [LARGE SCALE GENOMIC DNA]</scope>
    <source>
        <strain evidence="2 3">M3</strain>
    </source>
</reference>
<protein>
    <submittedName>
        <fullName evidence="2">Serine hydrolase</fullName>
    </submittedName>
</protein>
<keyword evidence="2" id="KW-0378">Hydrolase</keyword>
<evidence type="ECO:0000313" key="3">
    <source>
        <dbReference type="Proteomes" id="UP000188879"/>
    </source>
</evidence>
<sequence>MILTSPEAVGLCPQRLGRIADWAESWVASGRLPGLTTLVARRGQVAHLHSTGLADVARGTRMTPETVLRIYSMTKPLTSLALLMLYEEGRFQLDDAITRFLPEFRDMRVAVGGARGKVETVPAIRDITFRDLLTHTSGLTYGFMQAGLVDGLYRDHGVDFQTAEASLAEVVGRLAALPLIAQPGTAWNYSVSTDVIGHLVAVISGQNFDAFLRERVLRPLGMKETDFHVTEAQRPHFAANYARSAEGGLTLIDDPATSRFLTPPRVCSGGGGLVSTVGDYWRFCQLMLNRGVLDGTRLLGRKTVELMTANHLNGDMAAMGQARWSESTAEGIGFGLGFSVMLNPARAQITGTPGEFAWGGAASTAFWIDPAEEMAVILLTQMTPSSTYPIRRELRVLSYAAVVD</sequence>
<dbReference type="InterPro" id="IPR050789">
    <property type="entry name" value="Diverse_Enzym_Activities"/>
</dbReference>
<organism evidence="2 3">
    <name type="scientific">Teichococcus deserti</name>
    <dbReference type="NCBI Taxonomy" id="1817963"/>
    <lineage>
        <taxon>Bacteria</taxon>
        <taxon>Pseudomonadati</taxon>
        <taxon>Pseudomonadota</taxon>
        <taxon>Alphaproteobacteria</taxon>
        <taxon>Acetobacterales</taxon>
        <taxon>Roseomonadaceae</taxon>
        <taxon>Roseomonas</taxon>
    </lineage>
</organism>
<accession>A0A1V2GZ21</accession>